<proteinExistence type="predicted"/>
<sequence>MDVNLKKRLNKVWQKTVTRWKNFQSPTKERLNQVRERAGEMWKNQKLWIISGSTILIVYTGTCIFYAQKSNNPTLIKQTPQNVLKLRQTLAKIYRENDPFVREFTLQQEAKNNKESVNNYRELLKIYPRNKEFLPQYPVHKWSILAWYYWLFEEVTLAKRNELLINGFLAVIEKGALITVALTLGRWLWEAPQRRKQELYQALQVTHIILGKPIQDTKINALETLNRDKVSLRGLTAEKQNLEYINLQNAQLQDANLRGANLRRANLRRANLRRANLRGANLDGANLREVNLDGADLREADLDGADLRGATNLTIDQVKSAYWEAAMYDKDFRQQLD</sequence>
<accession>A0AA40SU80</accession>
<evidence type="ECO:0000313" key="2">
    <source>
        <dbReference type="EMBL" id="MBD6615070.1"/>
    </source>
</evidence>
<dbReference type="InterPro" id="IPR001646">
    <property type="entry name" value="5peptide_repeat"/>
</dbReference>
<keyword evidence="1" id="KW-1133">Transmembrane helix</keyword>
<gene>
    <name evidence="2" type="ORF">FNW02_04185</name>
</gene>
<dbReference type="SUPFAM" id="SSF141571">
    <property type="entry name" value="Pentapeptide repeat-like"/>
    <property type="match status" value="1"/>
</dbReference>
<evidence type="ECO:0000256" key="1">
    <source>
        <dbReference type="SAM" id="Phobius"/>
    </source>
</evidence>
<protein>
    <submittedName>
        <fullName evidence="2">Pentapeptide repeat-containing protein</fullName>
    </submittedName>
</protein>
<keyword evidence="1" id="KW-0472">Membrane</keyword>
<dbReference type="PANTHER" id="PTHR14136:SF17">
    <property type="entry name" value="BTB_POZ DOMAIN-CONTAINING PROTEIN KCTD9"/>
    <property type="match status" value="1"/>
</dbReference>
<name>A0AA40SU80_9NOST</name>
<dbReference type="AlphaFoldDB" id="A0AA40SU80"/>
<dbReference type="InterPro" id="IPR051082">
    <property type="entry name" value="Pentapeptide-BTB/POZ_domain"/>
</dbReference>
<organism evidence="2 3">
    <name type="scientific">Komarekiella delphini-convector SJRDD-AB1</name>
    <dbReference type="NCBI Taxonomy" id="2593771"/>
    <lineage>
        <taxon>Bacteria</taxon>
        <taxon>Bacillati</taxon>
        <taxon>Cyanobacteriota</taxon>
        <taxon>Cyanophyceae</taxon>
        <taxon>Nostocales</taxon>
        <taxon>Nostocaceae</taxon>
        <taxon>Komarekiella</taxon>
        <taxon>Komarekiella delphini-convector</taxon>
    </lineage>
</organism>
<dbReference type="RefSeq" id="WP_191756323.1">
    <property type="nucleotide sequence ID" value="NZ_VJXY01000003.1"/>
</dbReference>
<reference evidence="2" key="1">
    <citation type="submission" date="2019-07" db="EMBL/GenBank/DDBJ databases">
        <title>Toxilogical consequences of a new and cryptic species of cyanobacteria (Komarekiella delphini-convector) recovered from the epidermis of a bottlenose dolphin and 1500 ft. in the air.</title>
        <authorList>
            <person name="Brown A.O."/>
            <person name="Dvorak P."/>
            <person name="Villanueva C.D."/>
            <person name="Foss A.J."/>
            <person name="Garvey A.D."/>
            <person name="Gibson Q.A."/>
            <person name="Johansen J.R."/>
            <person name="Casamatta D.A."/>
        </authorList>
    </citation>
    <scope>NUCLEOTIDE SEQUENCE</scope>
    <source>
        <strain evidence="2">SJRDD-AB1</strain>
    </source>
</reference>
<dbReference type="Gene3D" id="2.160.20.80">
    <property type="entry name" value="E3 ubiquitin-protein ligase SopA"/>
    <property type="match status" value="1"/>
</dbReference>
<comment type="caution">
    <text evidence="2">The sequence shown here is derived from an EMBL/GenBank/DDBJ whole genome shotgun (WGS) entry which is preliminary data.</text>
</comment>
<dbReference type="Proteomes" id="UP001165986">
    <property type="component" value="Unassembled WGS sequence"/>
</dbReference>
<dbReference type="PANTHER" id="PTHR14136">
    <property type="entry name" value="BTB_POZ DOMAIN-CONTAINING PROTEIN KCTD9"/>
    <property type="match status" value="1"/>
</dbReference>
<keyword evidence="1" id="KW-0812">Transmembrane</keyword>
<dbReference type="Pfam" id="PF00805">
    <property type="entry name" value="Pentapeptide"/>
    <property type="match status" value="1"/>
</dbReference>
<feature type="transmembrane region" description="Helical" evidence="1">
    <location>
        <begin position="47"/>
        <end position="67"/>
    </location>
</feature>
<keyword evidence="3" id="KW-1185">Reference proteome</keyword>
<evidence type="ECO:0000313" key="3">
    <source>
        <dbReference type="Proteomes" id="UP001165986"/>
    </source>
</evidence>
<dbReference type="EMBL" id="VJXY01000003">
    <property type="protein sequence ID" value="MBD6615070.1"/>
    <property type="molecule type" value="Genomic_DNA"/>
</dbReference>